<dbReference type="Proteomes" id="UP001223720">
    <property type="component" value="Chromosome"/>
</dbReference>
<evidence type="ECO:0000313" key="2">
    <source>
        <dbReference type="EMBL" id="WHQ69549.1"/>
    </source>
</evidence>
<proteinExistence type="predicted"/>
<dbReference type="RefSeq" id="WP_056116374.1">
    <property type="nucleotide sequence ID" value="NZ_CP073633.1"/>
</dbReference>
<sequence length="167" mass="18985">MTYNHLNLNHLNQAQRADLSRATYFMLESYYETDDHNMLDWLEEAPEFAIHIGLPDRPARRYALSFGSFDSALQVLDELKRSHPDAGMWLSCQEILAEIEGDDVWRGAINARASYDPTNDECNWARLATAIVEFDTSGQPISLDDDAPDIFEDIVERINAASRSKMG</sequence>
<accession>A0A2N9AJY6</accession>
<organism evidence="1 3">
    <name type="scientific">Methylorubrum extorquens</name>
    <name type="common">Methylobacterium dichloromethanicum</name>
    <name type="synonym">Methylobacterium extorquens</name>
    <dbReference type="NCBI Taxonomy" id="408"/>
    <lineage>
        <taxon>Bacteria</taxon>
        <taxon>Pseudomonadati</taxon>
        <taxon>Pseudomonadota</taxon>
        <taxon>Alphaproteobacteria</taxon>
        <taxon>Hyphomicrobiales</taxon>
        <taxon>Methylobacteriaceae</taxon>
        <taxon>Methylorubrum</taxon>
    </lineage>
</organism>
<dbReference type="EMBL" id="CP073633">
    <property type="protein sequence ID" value="WHQ69549.1"/>
    <property type="molecule type" value="Genomic_DNA"/>
</dbReference>
<name>A0A2N9AJY6_METEX</name>
<evidence type="ECO:0000313" key="3">
    <source>
        <dbReference type="Proteomes" id="UP000233769"/>
    </source>
</evidence>
<reference evidence="3" key="1">
    <citation type="submission" date="2017-10" db="EMBL/GenBank/DDBJ databases">
        <authorList>
            <person name="Regsiter A."/>
            <person name="William W."/>
        </authorList>
    </citation>
    <scope>NUCLEOTIDE SEQUENCE [LARGE SCALE GENOMIC DNA]</scope>
</reference>
<protein>
    <submittedName>
        <fullName evidence="1">Uncharacterized protein</fullName>
    </submittedName>
</protein>
<dbReference type="Proteomes" id="UP000233769">
    <property type="component" value="Chromosome tk0001"/>
</dbReference>
<dbReference type="EMBL" id="LT962688">
    <property type="protein sequence ID" value="SOR27648.1"/>
    <property type="molecule type" value="Genomic_DNA"/>
</dbReference>
<gene>
    <name evidence="2" type="ORF">KEC54_24965</name>
    <name evidence="1" type="ORF">TK0001_1046</name>
</gene>
<reference evidence="2" key="3">
    <citation type="journal article" date="2022" name="Biotechnol. Bioprocess Eng.">
        <title>Pan-genome Analysis Reveals Comparative Genomic Features of Central Metabolic Pathways in Methylorubrum extorquens.</title>
        <authorList>
            <person name="Lee G.M."/>
            <person name="Scott-Nevros Z.K."/>
            <person name="Lee S.-M."/>
            <person name="Kim D."/>
        </authorList>
    </citation>
    <scope>NUCLEOTIDE SEQUENCE</scope>
    <source>
        <strain evidence="2">ATCC 55366</strain>
    </source>
</reference>
<evidence type="ECO:0000313" key="1">
    <source>
        <dbReference type="EMBL" id="SOR27648.1"/>
    </source>
</evidence>
<dbReference type="AlphaFoldDB" id="A0A2N9AJY6"/>
<reference evidence="1" key="2">
    <citation type="submission" date="2017-10" db="EMBL/GenBank/DDBJ databases">
        <authorList>
            <person name="Banno H."/>
            <person name="Chua N.-H."/>
        </authorList>
    </citation>
    <scope>NUCLEOTIDE SEQUENCE [LARGE SCALE GENOMIC DNA]</scope>
    <source>
        <strain evidence="1">TK 0001</strain>
    </source>
</reference>